<dbReference type="InterPro" id="IPR010998">
    <property type="entry name" value="Integrase_recombinase_N"/>
</dbReference>
<protein>
    <submittedName>
        <fullName evidence="4">Site-specific integrase/recombinase</fullName>
    </submittedName>
</protein>
<evidence type="ECO:0000256" key="1">
    <source>
        <dbReference type="ARBA" id="ARBA00023125"/>
    </source>
</evidence>
<evidence type="ECO:0000256" key="2">
    <source>
        <dbReference type="ARBA" id="ARBA00023172"/>
    </source>
</evidence>
<evidence type="ECO:0000259" key="3">
    <source>
        <dbReference type="PROSITE" id="PS51898"/>
    </source>
</evidence>
<dbReference type="GO" id="GO:0015074">
    <property type="term" value="P:DNA integration"/>
    <property type="evidence" value="ECO:0007669"/>
    <property type="project" value="InterPro"/>
</dbReference>
<dbReference type="GO" id="GO:0006310">
    <property type="term" value="P:DNA recombination"/>
    <property type="evidence" value="ECO:0007669"/>
    <property type="project" value="UniProtKB-KW"/>
</dbReference>
<dbReference type="InterPro" id="IPR013762">
    <property type="entry name" value="Integrase-like_cat_sf"/>
</dbReference>
<dbReference type="Gene3D" id="1.10.150.130">
    <property type="match status" value="1"/>
</dbReference>
<evidence type="ECO:0000313" key="4">
    <source>
        <dbReference type="EMBL" id="EMA16156.1"/>
    </source>
</evidence>
<comment type="caution">
    <text evidence="4">The sequence shown here is derived from an EMBL/GenBank/DDBJ whole genome shotgun (WGS) entry which is preliminary data.</text>
</comment>
<dbReference type="GO" id="GO:0003677">
    <property type="term" value="F:DNA binding"/>
    <property type="evidence" value="ECO:0007669"/>
    <property type="project" value="UniProtKB-KW"/>
</dbReference>
<evidence type="ECO:0000313" key="5">
    <source>
        <dbReference type="Proteomes" id="UP000011623"/>
    </source>
</evidence>
<proteinExistence type="predicted"/>
<dbReference type="InterPro" id="IPR011010">
    <property type="entry name" value="DNA_brk_join_enz"/>
</dbReference>
<dbReference type="SUPFAM" id="SSF56349">
    <property type="entry name" value="DNA breaking-rejoining enzymes"/>
    <property type="match status" value="1"/>
</dbReference>
<keyword evidence="5" id="KW-1185">Reference proteome</keyword>
<reference evidence="4 5" key="1">
    <citation type="journal article" date="2014" name="PLoS Genet.">
        <title>Phylogenetically driven sequencing of extremely halophilic archaea reveals strategies for static and dynamic osmo-response.</title>
        <authorList>
            <person name="Becker E.A."/>
            <person name="Seitzer P.M."/>
            <person name="Tritt A."/>
            <person name="Larsen D."/>
            <person name="Krusor M."/>
            <person name="Yao A.I."/>
            <person name="Wu D."/>
            <person name="Madern D."/>
            <person name="Eisen J.A."/>
            <person name="Darling A.E."/>
            <person name="Facciotti M.T."/>
        </authorList>
    </citation>
    <scope>NUCLEOTIDE SEQUENCE [LARGE SCALE GENOMIC DNA]</scope>
    <source>
        <strain evidence="4 5">JCM 13557</strain>
    </source>
</reference>
<sequence length="343" mass="39552">MTGFNRERLDELPEEYANLIGKFETYKNDTGKQSGTVQTYLVRVTDFFEWLVDHGNTPPVDDLNDRHAIRYTRWAESHYSAATYRSRIITTKNMFEVVETLNGSIWKRPKDGLPDSQEVRDSNKHGRELDATDMSAFFQSIRDPLWHAFFLTLLKLLVRNGEATNIRLSEVHIDDPDIYQLYDDLDITYCSAVANSPDSIYIPSDREGNKRRSSTRIPIDSELKAALIRWLTVRPTTEASLSDPQTLFVSLGDNWGQPLSPSSVGIAFAELAPESWRSGDDPFTPHNFRHWSNRKLRGKITDDLLSYLRGDAEDMLAHYDDLIAEYDERVRKPYVRHIPSIYL</sequence>
<dbReference type="PATRIC" id="fig|1227452.3.peg.3656"/>
<dbReference type="Gene3D" id="1.10.443.10">
    <property type="entry name" value="Intergrase catalytic core"/>
    <property type="match status" value="1"/>
</dbReference>
<keyword evidence="1" id="KW-0238">DNA-binding</keyword>
<gene>
    <name evidence="4" type="ORF">C442_18364</name>
</gene>
<keyword evidence="2" id="KW-0233">DNA recombination</keyword>
<dbReference type="Proteomes" id="UP000011623">
    <property type="component" value="Unassembled WGS sequence"/>
</dbReference>
<dbReference type="EMBL" id="AOLW01000048">
    <property type="protein sequence ID" value="EMA16156.1"/>
    <property type="molecule type" value="Genomic_DNA"/>
</dbReference>
<name>M0K4M5_9EURY</name>
<dbReference type="PROSITE" id="PS51898">
    <property type="entry name" value="TYR_RECOMBINASE"/>
    <property type="match status" value="1"/>
</dbReference>
<dbReference type="RefSeq" id="WP_008312958.1">
    <property type="nucleotide sequence ID" value="NZ_AOLW01000048.1"/>
</dbReference>
<feature type="domain" description="Tyr recombinase" evidence="3">
    <location>
        <begin position="124"/>
        <end position="343"/>
    </location>
</feature>
<dbReference type="AlphaFoldDB" id="M0K4M5"/>
<organism evidence="4 5">
    <name type="scientific">Haloarcula amylolytica JCM 13557</name>
    <dbReference type="NCBI Taxonomy" id="1227452"/>
    <lineage>
        <taxon>Archaea</taxon>
        <taxon>Methanobacteriati</taxon>
        <taxon>Methanobacteriota</taxon>
        <taxon>Stenosarchaea group</taxon>
        <taxon>Halobacteria</taxon>
        <taxon>Halobacteriales</taxon>
        <taxon>Haloarculaceae</taxon>
        <taxon>Haloarcula</taxon>
    </lineage>
</organism>
<dbReference type="InterPro" id="IPR002104">
    <property type="entry name" value="Integrase_catalytic"/>
</dbReference>
<accession>M0K4M5</accession>